<reference evidence="1 2" key="1">
    <citation type="journal article" date="2009" name="Nat. Genet.">
        <title>The genome of the cucumber, Cucumis sativus L.</title>
        <authorList>
            <person name="Huang S."/>
            <person name="Li R."/>
            <person name="Zhang Z."/>
            <person name="Li L."/>
            <person name="Gu X."/>
            <person name="Fan W."/>
            <person name="Lucas W.J."/>
            <person name="Wang X."/>
            <person name="Xie B."/>
            <person name="Ni P."/>
            <person name="Ren Y."/>
            <person name="Zhu H."/>
            <person name="Li J."/>
            <person name="Lin K."/>
            <person name="Jin W."/>
            <person name="Fei Z."/>
            <person name="Li G."/>
            <person name="Staub J."/>
            <person name="Kilian A."/>
            <person name="van der Vossen E.A."/>
            <person name="Wu Y."/>
            <person name="Guo J."/>
            <person name="He J."/>
            <person name="Jia Z."/>
            <person name="Ren Y."/>
            <person name="Tian G."/>
            <person name="Lu Y."/>
            <person name="Ruan J."/>
            <person name="Qian W."/>
            <person name="Wang M."/>
            <person name="Huang Q."/>
            <person name="Li B."/>
            <person name="Xuan Z."/>
            <person name="Cao J."/>
            <person name="Asan"/>
            <person name="Wu Z."/>
            <person name="Zhang J."/>
            <person name="Cai Q."/>
            <person name="Bai Y."/>
            <person name="Zhao B."/>
            <person name="Han Y."/>
            <person name="Li Y."/>
            <person name="Li X."/>
            <person name="Wang S."/>
            <person name="Shi Q."/>
            <person name="Liu S."/>
            <person name="Cho W.K."/>
            <person name="Kim J.Y."/>
            <person name="Xu Y."/>
            <person name="Heller-Uszynska K."/>
            <person name="Miao H."/>
            <person name="Cheng Z."/>
            <person name="Zhang S."/>
            <person name="Wu J."/>
            <person name="Yang Y."/>
            <person name="Kang H."/>
            <person name="Li M."/>
            <person name="Liang H."/>
            <person name="Ren X."/>
            <person name="Shi Z."/>
            <person name="Wen M."/>
            <person name="Jian M."/>
            <person name="Yang H."/>
            <person name="Zhang G."/>
            <person name="Yang Z."/>
            <person name="Chen R."/>
            <person name="Liu S."/>
            <person name="Li J."/>
            <person name="Ma L."/>
            <person name="Liu H."/>
            <person name="Zhou Y."/>
            <person name="Zhao J."/>
            <person name="Fang X."/>
            <person name="Li G."/>
            <person name="Fang L."/>
            <person name="Li Y."/>
            <person name="Liu D."/>
            <person name="Zheng H."/>
            <person name="Zhang Y."/>
            <person name="Qin N."/>
            <person name="Li Z."/>
            <person name="Yang G."/>
            <person name="Yang S."/>
            <person name="Bolund L."/>
            <person name="Kristiansen K."/>
            <person name="Zheng H."/>
            <person name="Li S."/>
            <person name="Zhang X."/>
            <person name="Yang H."/>
            <person name="Wang J."/>
            <person name="Sun R."/>
            <person name="Zhang B."/>
            <person name="Jiang S."/>
            <person name="Wang J."/>
            <person name="Du Y."/>
            <person name="Li S."/>
        </authorList>
    </citation>
    <scope>NUCLEOTIDE SEQUENCE [LARGE SCALE GENOMIC DNA]</scope>
    <source>
        <strain evidence="2">cv. 9930</strain>
    </source>
</reference>
<name>A0A0A0L2J7_CUCSA</name>
<reference evidence="1 2" key="4">
    <citation type="journal article" date="2011" name="BMC Genomics">
        <title>RNA-Seq improves annotation of protein-coding genes in the cucumber genome.</title>
        <authorList>
            <person name="Li Z."/>
            <person name="Zhang Z."/>
            <person name="Yan P."/>
            <person name="Huang S."/>
            <person name="Fei Z."/>
            <person name="Lin K."/>
        </authorList>
    </citation>
    <scope>NUCLEOTIDE SEQUENCE [LARGE SCALE GENOMIC DNA]</scope>
    <source>
        <strain evidence="2">cv. 9930</strain>
    </source>
</reference>
<evidence type="ECO:0000313" key="2">
    <source>
        <dbReference type="Proteomes" id="UP000029981"/>
    </source>
</evidence>
<protein>
    <submittedName>
        <fullName evidence="1">Uncharacterized protein</fullName>
    </submittedName>
</protein>
<proteinExistence type="predicted"/>
<reference evidence="1 2" key="3">
    <citation type="journal article" date="2010" name="BMC Genomics">
        <title>Transcriptome sequencing and comparative analysis of cucumber flowers with different sex types.</title>
        <authorList>
            <person name="Guo S."/>
            <person name="Zheng Y."/>
            <person name="Joung J.G."/>
            <person name="Liu S."/>
            <person name="Zhang Z."/>
            <person name="Crasta O.R."/>
            <person name="Sobral B.W."/>
            <person name="Xu Y."/>
            <person name="Huang S."/>
            <person name="Fei Z."/>
        </authorList>
    </citation>
    <scope>NUCLEOTIDE SEQUENCE [LARGE SCALE GENOMIC DNA]</scope>
    <source>
        <strain evidence="2">cv. 9930</strain>
    </source>
</reference>
<organism evidence="1 2">
    <name type="scientific">Cucumis sativus</name>
    <name type="common">Cucumber</name>
    <dbReference type="NCBI Taxonomy" id="3659"/>
    <lineage>
        <taxon>Eukaryota</taxon>
        <taxon>Viridiplantae</taxon>
        <taxon>Streptophyta</taxon>
        <taxon>Embryophyta</taxon>
        <taxon>Tracheophyta</taxon>
        <taxon>Spermatophyta</taxon>
        <taxon>Magnoliopsida</taxon>
        <taxon>eudicotyledons</taxon>
        <taxon>Gunneridae</taxon>
        <taxon>Pentapetalae</taxon>
        <taxon>rosids</taxon>
        <taxon>fabids</taxon>
        <taxon>Cucurbitales</taxon>
        <taxon>Cucurbitaceae</taxon>
        <taxon>Benincaseae</taxon>
        <taxon>Cucumis</taxon>
    </lineage>
</organism>
<reference evidence="1 2" key="2">
    <citation type="journal article" date="2009" name="PLoS ONE">
        <title>An integrated genetic and cytogenetic map of the cucumber genome.</title>
        <authorList>
            <person name="Ren Y."/>
            <person name="Zhang Z."/>
            <person name="Liu J."/>
            <person name="Staub J.E."/>
            <person name="Han Y."/>
            <person name="Cheng Z."/>
            <person name="Li X."/>
            <person name="Lu J."/>
            <person name="Miao H."/>
            <person name="Kang H."/>
            <person name="Xie B."/>
            <person name="Gu X."/>
            <person name="Wang X."/>
            <person name="Du Y."/>
            <person name="Jin W."/>
            <person name="Huang S."/>
        </authorList>
    </citation>
    <scope>NUCLEOTIDE SEQUENCE [LARGE SCALE GENOMIC DNA]</scope>
    <source>
        <strain evidence="2">cv. 9930</strain>
    </source>
</reference>
<evidence type="ECO:0000313" key="1">
    <source>
        <dbReference type="EMBL" id="KGN55948.1"/>
    </source>
</evidence>
<keyword evidence="2" id="KW-1185">Reference proteome</keyword>
<gene>
    <name evidence="1" type="ORF">Csa_3G038700</name>
</gene>
<dbReference type="EMBL" id="CM002924">
    <property type="protein sequence ID" value="KGN55948.1"/>
    <property type="molecule type" value="Genomic_DNA"/>
</dbReference>
<sequence>MQMDRLTEYWAVASRGETRAAGLFGGCRRGPPLGEDKARIYGEYPPSRGPLFRVAAACMNAGNASQAAET</sequence>
<accession>A0A0A0L2J7</accession>
<dbReference type="Gramene" id="KGN55948">
    <property type="protein sequence ID" value="KGN55948"/>
    <property type="gene ID" value="Csa_3G038700"/>
</dbReference>
<dbReference type="AlphaFoldDB" id="A0A0A0L2J7"/>
<dbReference type="Proteomes" id="UP000029981">
    <property type="component" value="Chromosome 3"/>
</dbReference>